<evidence type="ECO:0000313" key="5">
    <source>
        <dbReference type="Proteomes" id="UP000257109"/>
    </source>
</evidence>
<evidence type="ECO:0000313" key="4">
    <source>
        <dbReference type="EMBL" id="RDX91224.1"/>
    </source>
</evidence>
<feature type="non-terminal residue" evidence="4">
    <location>
        <position position="182"/>
    </location>
</feature>
<reference evidence="4" key="1">
    <citation type="submission" date="2018-05" db="EMBL/GenBank/DDBJ databases">
        <title>Draft genome of Mucuna pruriens seed.</title>
        <authorList>
            <person name="Nnadi N.E."/>
            <person name="Vos R."/>
            <person name="Hasami M.H."/>
            <person name="Devisetty U.K."/>
            <person name="Aguiy J.C."/>
        </authorList>
    </citation>
    <scope>NUCLEOTIDE SEQUENCE [LARGE SCALE GENOMIC DNA]</scope>
    <source>
        <strain evidence="4">JCA_2017</strain>
    </source>
</reference>
<accession>A0A371GL06</accession>
<sequence length="182" mass="20342">WIPLHRGGEYYIQPAIPGPSPRGGLTLGRTYENQSPVTVLLSDSVNKGDPVKFKPTGPNPDIIFVGATRLDIEFPMMGVNPKWSLFENRKMQKTYVGIGGPEDHPGQPMLSGIFRIQKYGFLYNSYKLVFCPDYSSTCSDIRTYDNNNEGGKRLVLTQDSPLMIVFENAYKPDATINSIESM</sequence>
<dbReference type="Gene3D" id="2.80.10.50">
    <property type="match status" value="1"/>
</dbReference>
<dbReference type="PRINTS" id="PR00291">
    <property type="entry name" value="KUNITZINHBTR"/>
</dbReference>
<dbReference type="PANTHER" id="PTHR33107:SF21">
    <property type="entry name" value="KUNITZ FAMILY TRYPSIN AND PROTEASE INHIBITOR PROTEIN"/>
    <property type="match status" value="1"/>
</dbReference>
<evidence type="ECO:0000256" key="1">
    <source>
        <dbReference type="ARBA" id="ARBA00022690"/>
    </source>
</evidence>
<dbReference type="Pfam" id="PF00197">
    <property type="entry name" value="Kunitz_legume"/>
    <property type="match status" value="1"/>
</dbReference>
<dbReference type="InterPro" id="IPR011065">
    <property type="entry name" value="Kunitz_inhibitor_STI-like_sf"/>
</dbReference>
<dbReference type="InterPro" id="IPR002160">
    <property type="entry name" value="Prot_inh_Kunz-lg"/>
</dbReference>
<dbReference type="EMBL" id="QJKJ01005177">
    <property type="protein sequence ID" value="RDX91224.1"/>
    <property type="molecule type" value="Genomic_DNA"/>
</dbReference>
<keyword evidence="2" id="KW-0722">Serine protease inhibitor</keyword>
<protein>
    <recommendedName>
        <fullName evidence="6">Kunitz-type trypsin inhibitor-like 2 protein</fullName>
    </recommendedName>
</protein>
<gene>
    <name evidence="4" type="ORF">CR513_26826</name>
</gene>
<dbReference type="Proteomes" id="UP000257109">
    <property type="component" value="Unassembled WGS sequence"/>
</dbReference>
<feature type="non-terminal residue" evidence="4">
    <location>
        <position position="1"/>
    </location>
</feature>
<dbReference type="AlphaFoldDB" id="A0A371GL06"/>
<dbReference type="PANTHER" id="PTHR33107">
    <property type="entry name" value="KUNITZ TRYPSIN INHIBITOR 2"/>
    <property type="match status" value="1"/>
</dbReference>
<dbReference type="GO" id="GO:0004867">
    <property type="term" value="F:serine-type endopeptidase inhibitor activity"/>
    <property type="evidence" value="ECO:0007669"/>
    <property type="project" value="UniProtKB-KW"/>
</dbReference>
<comment type="caution">
    <text evidence="4">The sequence shown here is derived from an EMBL/GenBank/DDBJ whole genome shotgun (WGS) entry which is preliminary data.</text>
</comment>
<evidence type="ECO:0008006" key="6">
    <source>
        <dbReference type="Google" id="ProtNLM"/>
    </source>
</evidence>
<proteinExistence type="predicted"/>
<keyword evidence="1" id="KW-0646">Protease inhibitor</keyword>
<keyword evidence="5" id="KW-1185">Reference proteome</keyword>
<dbReference type="OrthoDB" id="1751999at2759"/>
<organism evidence="4 5">
    <name type="scientific">Mucuna pruriens</name>
    <name type="common">Velvet bean</name>
    <name type="synonym">Dolichos pruriens</name>
    <dbReference type="NCBI Taxonomy" id="157652"/>
    <lineage>
        <taxon>Eukaryota</taxon>
        <taxon>Viridiplantae</taxon>
        <taxon>Streptophyta</taxon>
        <taxon>Embryophyta</taxon>
        <taxon>Tracheophyta</taxon>
        <taxon>Spermatophyta</taxon>
        <taxon>Magnoliopsida</taxon>
        <taxon>eudicotyledons</taxon>
        <taxon>Gunneridae</taxon>
        <taxon>Pentapetalae</taxon>
        <taxon>rosids</taxon>
        <taxon>fabids</taxon>
        <taxon>Fabales</taxon>
        <taxon>Fabaceae</taxon>
        <taxon>Papilionoideae</taxon>
        <taxon>50 kb inversion clade</taxon>
        <taxon>NPAAA clade</taxon>
        <taxon>indigoferoid/millettioid clade</taxon>
        <taxon>Phaseoleae</taxon>
        <taxon>Mucuna</taxon>
    </lineage>
</organism>
<name>A0A371GL06_MUCPR</name>
<evidence type="ECO:0000256" key="2">
    <source>
        <dbReference type="ARBA" id="ARBA00022900"/>
    </source>
</evidence>
<keyword evidence="3" id="KW-1015">Disulfide bond</keyword>
<dbReference type="SMART" id="SM00452">
    <property type="entry name" value="STI"/>
    <property type="match status" value="1"/>
</dbReference>
<dbReference type="SUPFAM" id="SSF50386">
    <property type="entry name" value="STI-like"/>
    <property type="match status" value="1"/>
</dbReference>
<evidence type="ECO:0000256" key="3">
    <source>
        <dbReference type="ARBA" id="ARBA00023157"/>
    </source>
</evidence>